<dbReference type="EMBL" id="JABFTP020000001">
    <property type="protein sequence ID" value="KAL3267130.1"/>
    <property type="molecule type" value="Genomic_DNA"/>
</dbReference>
<protein>
    <submittedName>
        <fullName evidence="2">Uncharacterized protein</fullName>
    </submittedName>
</protein>
<organism evidence="2 3">
    <name type="scientific">Cryptolaemus montrouzieri</name>
    <dbReference type="NCBI Taxonomy" id="559131"/>
    <lineage>
        <taxon>Eukaryota</taxon>
        <taxon>Metazoa</taxon>
        <taxon>Ecdysozoa</taxon>
        <taxon>Arthropoda</taxon>
        <taxon>Hexapoda</taxon>
        <taxon>Insecta</taxon>
        <taxon>Pterygota</taxon>
        <taxon>Neoptera</taxon>
        <taxon>Endopterygota</taxon>
        <taxon>Coleoptera</taxon>
        <taxon>Polyphaga</taxon>
        <taxon>Cucujiformia</taxon>
        <taxon>Coccinelloidea</taxon>
        <taxon>Coccinellidae</taxon>
        <taxon>Scymninae</taxon>
        <taxon>Scymnini</taxon>
        <taxon>Cryptolaemus</taxon>
    </lineage>
</organism>
<evidence type="ECO:0000313" key="3">
    <source>
        <dbReference type="Proteomes" id="UP001516400"/>
    </source>
</evidence>
<evidence type="ECO:0000313" key="2">
    <source>
        <dbReference type="EMBL" id="KAL3267130.1"/>
    </source>
</evidence>
<dbReference type="AlphaFoldDB" id="A0ABD2MLB4"/>
<comment type="caution">
    <text evidence="2">The sequence shown here is derived from an EMBL/GenBank/DDBJ whole genome shotgun (WGS) entry which is preliminary data.</text>
</comment>
<dbReference type="Proteomes" id="UP001516400">
    <property type="component" value="Unassembled WGS sequence"/>
</dbReference>
<keyword evidence="3" id="KW-1185">Reference proteome</keyword>
<proteinExistence type="predicted"/>
<sequence length="147" mass="16525">MHKDCSLLENDLTQLEETDLIDKVALILRNTILKMEKTKLPSKIKTNDLIAGECAIPDKLDRFFKVFIGGKDIRRRDSLNCNRLSSSMAADAIFAYVDTLNGKETLHDTVGIIYQNIDNNSQSELNQDDGNAENSSPTRPPQKENDL</sequence>
<accession>A0ABD2MLB4</accession>
<reference evidence="2 3" key="1">
    <citation type="journal article" date="2021" name="BMC Biol.">
        <title>Horizontally acquired antibacterial genes associated with adaptive radiation of ladybird beetles.</title>
        <authorList>
            <person name="Li H.S."/>
            <person name="Tang X.F."/>
            <person name="Huang Y.H."/>
            <person name="Xu Z.Y."/>
            <person name="Chen M.L."/>
            <person name="Du X.Y."/>
            <person name="Qiu B.Y."/>
            <person name="Chen P.T."/>
            <person name="Zhang W."/>
            <person name="Slipinski A."/>
            <person name="Escalona H.E."/>
            <person name="Waterhouse R.M."/>
            <person name="Zwick A."/>
            <person name="Pang H."/>
        </authorList>
    </citation>
    <scope>NUCLEOTIDE SEQUENCE [LARGE SCALE GENOMIC DNA]</scope>
    <source>
        <strain evidence="2">SYSU2018</strain>
    </source>
</reference>
<evidence type="ECO:0000256" key="1">
    <source>
        <dbReference type="SAM" id="MobiDB-lite"/>
    </source>
</evidence>
<feature type="region of interest" description="Disordered" evidence="1">
    <location>
        <begin position="121"/>
        <end position="147"/>
    </location>
</feature>
<name>A0ABD2MLB4_9CUCU</name>
<gene>
    <name evidence="2" type="ORF">HHI36_011270</name>
</gene>